<dbReference type="InterPro" id="IPR023486">
    <property type="entry name" value="TFIIB_CS"/>
</dbReference>
<dbReference type="InterPro" id="IPR036915">
    <property type="entry name" value="Cyclin-like_sf"/>
</dbReference>
<evidence type="ECO:0000256" key="1">
    <source>
        <dbReference type="ARBA" id="ARBA00010857"/>
    </source>
</evidence>
<sequence length="243" mass="27321">MREGNTGDKEESIRGVKRGNTKTADPDRERLHRLSEHQKRKKISTSINRQRLVAQAEIDRLSTLLSIPDKTRKGSMEIYRDAWENNLIHGRSIEKILAASMYLACRKHNVPRTLDEVEDATKVGRKDIMKTCKLLTTRLGMRLTPISPLDYVSGFCAKLNLKPQVEERAKEIIQEALDRGITSGRGPTGIAASAIYIAAILCDDRKTQNDIANASGVTEVTLRVRYKEITKELGIRVEVNGKL</sequence>
<comment type="function">
    <text evidence="6">Stabilizes TBP binding to an archaeal box-A promoter. Also responsible for recruiting RNA polymerase II to the pre-initiation complex (DNA-TBP-TFIIB).</text>
</comment>
<keyword evidence="5" id="KW-0804">Transcription</keyword>
<proteinExistence type="inferred from homology"/>
<dbReference type="PROSITE" id="PS00782">
    <property type="entry name" value="TFIIB"/>
    <property type="match status" value="1"/>
</dbReference>
<reference evidence="9" key="1">
    <citation type="submission" date="2020-06" db="EMBL/GenBank/DDBJ databases">
        <title>Unique genomic features of the anaerobic methanotrophic archaea.</title>
        <authorList>
            <person name="Chadwick G.L."/>
            <person name="Skennerton C.T."/>
            <person name="Laso-Perez R."/>
            <person name="Leu A.O."/>
            <person name="Speth D.R."/>
            <person name="Yu H."/>
            <person name="Morgan-Lang C."/>
            <person name="Hatzenpichler R."/>
            <person name="Goudeau D."/>
            <person name="Malmstrom R."/>
            <person name="Brazelton W.J."/>
            <person name="Woyke T."/>
            <person name="Hallam S.J."/>
            <person name="Tyson G.W."/>
            <person name="Wegener G."/>
            <person name="Boetius A."/>
            <person name="Orphan V."/>
        </authorList>
    </citation>
    <scope>NUCLEOTIDE SEQUENCE</scope>
</reference>
<evidence type="ECO:0000256" key="3">
    <source>
        <dbReference type="ARBA" id="ARBA00022737"/>
    </source>
</evidence>
<dbReference type="Gene3D" id="1.10.472.10">
    <property type="entry name" value="Cyclin-like"/>
    <property type="match status" value="2"/>
</dbReference>
<evidence type="ECO:0000256" key="7">
    <source>
        <dbReference type="SAM" id="MobiDB-lite"/>
    </source>
</evidence>
<dbReference type="PANTHER" id="PTHR11618:SF13">
    <property type="entry name" value="TRANSCRIPTION INITIATION FACTOR IIB"/>
    <property type="match status" value="1"/>
</dbReference>
<dbReference type="GO" id="GO:0070897">
    <property type="term" value="P:transcription preinitiation complex assembly"/>
    <property type="evidence" value="ECO:0007669"/>
    <property type="project" value="InterPro"/>
</dbReference>
<feature type="domain" description="Cyclin-like" evidence="8">
    <location>
        <begin position="56"/>
        <end position="137"/>
    </location>
</feature>
<organism evidence="9">
    <name type="scientific">Candidatus Methanophagaceae archaeon ANME-1 ERB6</name>
    <dbReference type="NCBI Taxonomy" id="2759912"/>
    <lineage>
        <taxon>Archaea</taxon>
        <taxon>Methanobacteriati</taxon>
        <taxon>Methanobacteriota</taxon>
        <taxon>Stenosarchaea group</taxon>
        <taxon>Methanomicrobia</taxon>
        <taxon>Candidatus Methanophagales</taxon>
        <taxon>Candidatus Methanophagaceae</taxon>
    </lineage>
</organism>
<dbReference type="InterPro" id="IPR013763">
    <property type="entry name" value="Cyclin-like_dom"/>
</dbReference>
<dbReference type="InterPro" id="IPR000812">
    <property type="entry name" value="TFIIB"/>
</dbReference>
<protein>
    <recommendedName>
        <fullName evidence="2">Transcription initiation factor IIB</fullName>
    </recommendedName>
</protein>
<accession>A0A7G9YTV4</accession>
<dbReference type="PANTHER" id="PTHR11618">
    <property type="entry name" value="TRANSCRIPTION INITIATION FACTOR IIB-RELATED"/>
    <property type="match status" value="1"/>
</dbReference>
<evidence type="ECO:0000256" key="6">
    <source>
        <dbReference type="ARBA" id="ARBA00053882"/>
    </source>
</evidence>
<dbReference type="SUPFAM" id="SSF47954">
    <property type="entry name" value="Cyclin-like"/>
    <property type="match status" value="2"/>
</dbReference>
<keyword evidence="3" id="KW-0677">Repeat</keyword>
<dbReference type="AlphaFoldDB" id="A0A7G9YTV4"/>
<evidence type="ECO:0000259" key="8">
    <source>
        <dbReference type="SMART" id="SM00385"/>
    </source>
</evidence>
<dbReference type="GO" id="GO:0097550">
    <property type="term" value="C:transcription preinitiation complex"/>
    <property type="evidence" value="ECO:0007669"/>
    <property type="project" value="TreeGrafter"/>
</dbReference>
<dbReference type="Pfam" id="PF00382">
    <property type="entry name" value="TFIIB"/>
    <property type="match status" value="2"/>
</dbReference>
<feature type="region of interest" description="Disordered" evidence="7">
    <location>
        <begin position="1"/>
        <end position="45"/>
    </location>
</feature>
<name>A0A7G9YTV4_9EURY</name>
<dbReference type="GO" id="GO:0017025">
    <property type="term" value="F:TBP-class protein binding"/>
    <property type="evidence" value="ECO:0007669"/>
    <property type="project" value="InterPro"/>
</dbReference>
<keyword evidence="4" id="KW-0805">Transcription regulation</keyword>
<evidence type="ECO:0000313" key="9">
    <source>
        <dbReference type="EMBL" id="QNO51438.1"/>
    </source>
</evidence>
<feature type="compositionally biased region" description="Basic and acidic residues" evidence="7">
    <location>
        <begin position="1"/>
        <end position="14"/>
    </location>
</feature>
<dbReference type="EMBL" id="MT631470">
    <property type="protein sequence ID" value="QNO51438.1"/>
    <property type="molecule type" value="Genomic_DNA"/>
</dbReference>
<dbReference type="SMART" id="SM00385">
    <property type="entry name" value="CYCLIN"/>
    <property type="match status" value="2"/>
</dbReference>
<evidence type="ECO:0000256" key="2">
    <source>
        <dbReference type="ARBA" id="ARBA00013932"/>
    </source>
</evidence>
<dbReference type="PRINTS" id="PR00685">
    <property type="entry name" value="TIFACTORIIB"/>
</dbReference>
<evidence type="ECO:0000256" key="4">
    <source>
        <dbReference type="ARBA" id="ARBA00023015"/>
    </source>
</evidence>
<comment type="similarity">
    <text evidence="1">Belongs to the TFIIB family.</text>
</comment>
<feature type="domain" description="Cyclin-like" evidence="8">
    <location>
        <begin position="150"/>
        <end position="231"/>
    </location>
</feature>
<dbReference type="FunFam" id="1.10.472.10:FF:000023">
    <property type="entry name" value="Transcription initiation factor IIB"/>
    <property type="match status" value="1"/>
</dbReference>
<gene>
    <name evidence="9" type="primary">tfb</name>
    <name evidence="9" type="ORF">OGFGKJAA_00002</name>
</gene>
<dbReference type="InterPro" id="IPR013150">
    <property type="entry name" value="TFIIB_cyclin"/>
</dbReference>
<feature type="compositionally biased region" description="Basic and acidic residues" evidence="7">
    <location>
        <begin position="24"/>
        <end position="37"/>
    </location>
</feature>
<evidence type="ECO:0000256" key="5">
    <source>
        <dbReference type="ARBA" id="ARBA00023163"/>
    </source>
</evidence>